<gene>
    <name evidence="2" type="ORF">J2W95_001407</name>
</gene>
<organism evidence="2 3">
    <name type="scientific">Flavobacterium granuli</name>
    <dbReference type="NCBI Taxonomy" id="280093"/>
    <lineage>
        <taxon>Bacteria</taxon>
        <taxon>Pseudomonadati</taxon>
        <taxon>Bacteroidota</taxon>
        <taxon>Flavobacteriia</taxon>
        <taxon>Flavobacteriales</taxon>
        <taxon>Flavobacteriaceae</taxon>
        <taxon>Flavobacterium</taxon>
    </lineage>
</organism>
<proteinExistence type="predicted"/>
<accession>A0ABU1S109</accession>
<dbReference type="InterPro" id="IPR039567">
    <property type="entry name" value="Gly-zipper"/>
</dbReference>
<evidence type="ECO:0000313" key="2">
    <source>
        <dbReference type="EMBL" id="MDR6844716.1"/>
    </source>
</evidence>
<comment type="caution">
    <text evidence="2">The sequence shown here is derived from an EMBL/GenBank/DDBJ whole genome shotgun (WGS) entry which is preliminary data.</text>
</comment>
<reference evidence="2 3" key="1">
    <citation type="submission" date="2023-07" db="EMBL/GenBank/DDBJ databases">
        <title>Sorghum-associated microbial communities from plants grown in Nebraska, USA.</title>
        <authorList>
            <person name="Schachtman D."/>
        </authorList>
    </citation>
    <scope>NUCLEOTIDE SEQUENCE [LARGE SCALE GENOMIC DNA]</scope>
    <source>
        <strain evidence="2 3">BE124</strain>
    </source>
</reference>
<dbReference type="EMBL" id="JAVDTX010000002">
    <property type="protein sequence ID" value="MDR6844716.1"/>
    <property type="molecule type" value="Genomic_DNA"/>
</dbReference>
<protein>
    <submittedName>
        <fullName evidence="2">Outer membrane lipoprotein SlyB</fullName>
    </submittedName>
</protein>
<keyword evidence="2" id="KW-0449">Lipoprotein</keyword>
<dbReference type="Proteomes" id="UP001261871">
    <property type="component" value="Unassembled WGS sequence"/>
</dbReference>
<dbReference type="Pfam" id="PF13488">
    <property type="entry name" value="Gly-zipper_Omp"/>
    <property type="match status" value="1"/>
</dbReference>
<evidence type="ECO:0000259" key="1">
    <source>
        <dbReference type="Pfam" id="PF13488"/>
    </source>
</evidence>
<sequence length="181" mass="18656">MKIQAFFVSLRNSFFTPLFLIIIAPSVCGQEAATTNLTYNQVSKAANVIVYPAKGQSQDTQKSDEYECYKWANEQSGVDILNLPKVQAAPVDTAPKGAAVKGAAKGAAVGAAVGSVSGDAGDGAAVGAIAGGVAGRRQSKKQAKAQTQQAAEGASSAELEMKDKFGKAFSVCMEGKGYTIK</sequence>
<dbReference type="RefSeq" id="WP_310005353.1">
    <property type="nucleotide sequence ID" value="NZ_JAVDTX010000002.1"/>
</dbReference>
<name>A0ABU1S109_9FLAO</name>
<keyword evidence="3" id="KW-1185">Reference proteome</keyword>
<feature type="domain" description="Glycine zipper" evidence="1">
    <location>
        <begin position="102"/>
        <end position="139"/>
    </location>
</feature>
<evidence type="ECO:0000313" key="3">
    <source>
        <dbReference type="Proteomes" id="UP001261871"/>
    </source>
</evidence>